<dbReference type="AlphaFoldDB" id="A0A212K157"/>
<dbReference type="RefSeq" id="WP_296950833.1">
    <property type="nucleotide sequence ID" value="NZ_LT599021.1"/>
</dbReference>
<dbReference type="InterPro" id="IPR018490">
    <property type="entry name" value="cNMP-bd_dom_sf"/>
</dbReference>
<dbReference type="InterPro" id="IPR000595">
    <property type="entry name" value="cNMP-bd_dom"/>
</dbReference>
<reference evidence="2" key="1">
    <citation type="submission" date="2016-04" db="EMBL/GenBank/DDBJ databases">
        <authorList>
            <person name="Evans L.H."/>
            <person name="Alamgir A."/>
            <person name="Owens N."/>
            <person name="Weber N.D."/>
            <person name="Virtaneva K."/>
            <person name="Barbian K."/>
            <person name="Babar A."/>
            <person name="Rosenke K."/>
        </authorList>
    </citation>
    <scope>NUCLEOTIDE SEQUENCE</scope>
    <source>
        <strain evidence="2">86-2</strain>
    </source>
</reference>
<evidence type="ECO:0000259" key="1">
    <source>
        <dbReference type="PROSITE" id="PS50042"/>
    </source>
</evidence>
<name>A0A212K157_9BACT</name>
<gene>
    <name evidence="2" type="ORF">KL86DYS2_12798</name>
</gene>
<organism evidence="2">
    <name type="scientific">uncultured Dysgonomonas sp</name>
    <dbReference type="NCBI Taxonomy" id="206096"/>
    <lineage>
        <taxon>Bacteria</taxon>
        <taxon>Pseudomonadati</taxon>
        <taxon>Bacteroidota</taxon>
        <taxon>Bacteroidia</taxon>
        <taxon>Bacteroidales</taxon>
        <taxon>Dysgonomonadaceae</taxon>
        <taxon>Dysgonomonas</taxon>
        <taxon>environmental samples</taxon>
    </lineage>
</organism>
<evidence type="ECO:0000313" key="2">
    <source>
        <dbReference type="EMBL" id="SBW05480.1"/>
    </source>
</evidence>
<dbReference type="InterPro" id="IPR014710">
    <property type="entry name" value="RmlC-like_jellyroll"/>
</dbReference>
<dbReference type="Gene3D" id="2.60.120.10">
    <property type="entry name" value="Jelly Rolls"/>
    <property type="match status" value="1"/>
</dbReference>
<proteinExistence type="predicted"/>
<feature type="domain" description="Cyclic nucleotide-binding" evidence="1">
    <location>
        <begin position="10"/>
        <end position="112"/>
    </location>
</feature>
<dbReference type="PROSITE" id="PS50042">
    <property type="entry name" value="CNMP_BINDING_3"/>
    <property type="match status" value="1"/>
</dbReference>
<sequence>MNSLQDFLKMYFDLKNEEIEHIVSFFEEEKLEKNDYFLHKDKICKKMSFIKDGILRLYSLIDGKEVTQWIATNGYFISDLDSFTFNKPARWNIQALTETSLYTINKGDYDKIGSLIPNWKDIENQFLIRCFTMMENRIFRHLSQTAEERYHSFFNENKELFNQISLQYIASMLGMSAETLSRIRNKSNS</sequence>
<dbReference type="Pfam" id="PF00027">
    <property type="entry name" value="cNMP_binding"/>
    <property type="match status" value="1"/>
</dbReference>
<dbReference type="SUPFAM" id="SSF51206">
    <property type="entry name" value="cAMP-binding domain-like"/>
    <property type="match status" value="1"/>
</dbReference>
<protein>
    <recommendedName>
        <fullName evidence="1">Cyclic nucleotide-binding domain-containing protein</fullName>
    </recommendedName>
</protein>
<dbReference type="EMBL" id="FLUL01000001">
    <property type="protein sequence ID" value="SBW05480.1"/>
    <property type="molecule type" value="Genomic_DNA"/>
</dbReference>
<accession>A0A212K157</accession>